<keyword evidence="3" id="KW-1185">Reference proteome</keyword>
<protein>
    <submittedName>
        <fullName evidence="2">Uncharacterized protein</fullName>
    </submittedName>
</protein>
<name>A0A0K2GJ03_NITMO</name>
<accession>A0A0K2GJ03</accession>
<proteinExistence type="predicted"/>
<dbReference type="EMBL" id="CP011801">
    <property type="protein sequence ID" value="ALA60617.1"/>
    <property type="molecule type" value="Genomic_DNA"/>
</dbReference>
<gene>
    <name evidence="2" type="ORF">NITMOv2_4238</name>
</gene>
<sequence length="77" mass="8056">MSMAVSWRAGTSQSTPIGACVRERLLKPSDSSEWGDSVAKLQLIACIECNDTSPDVLEGSASLSAQAPPSFASDAIR</sequence>
<organism evidence="2 3">
    <name type="scientific">Nitrospira moscoviensis</name>
    <dbReference type="NCBI Taxonomy" id="42253"/>
    <lineage>
        <taxon>Bacteria</taxon>
        <taxon>Pseudomonadati</taxon>
        <taxon>Nitrospirota</taxon>
        <taxon>Nitrospiria</taxon>
        <taxon>Nitrospirales</taxon>
        <taxon>Nitrospiraceae</taxon>
        <taxon>Nitrospira</taxon>
    </lineage>
</organism>
<dbReference type="KEGG" id="nmv:NITMOv2_4238"/>
<reference evidence="2 3" key="1">
    <citation type="journal article" date="2015" name="Proc. Natl. Acad. Sci. U.S.A.">
        <title>Expanded metabolic versatility of ubiquitous nitrite-oxidizing bacteria from the genus Nitrospira.</title>
        <authorList>
            <person name="Koch H."/>
            <person name="Lucker S."/>
            <person name="Albertsen M."/>
            <person name="Kitzinger K."/>
            <person name="Herbold C."/>
            <person name="Spieck E."/>
            <person name="Nielsen P.H."/>
            <person name="Wagner M."/>
            <person name="Daims H."/>
        </authorList>
    </citation>
    <scope>NUCLEOTIDE SEQUENCE [LARGE SCALE GENOMIC DNA]</scope>
    <source>
        <strain evidence="2 3">NSP M-1</strain>
    </source>
</reference>
<feature type="region of interest" description="Disordered" evidence="1">
    <location>
        <begin position="58"/>
        <end position="77"/>
    </location>
</feature>
<dbReference type="STRING" id="42253.NITMOv2_4238"/>
<dbReference type="Proteomes" id="UP000069205">
    <property type="component" value="Chromosome"/>
</dbReference>
<evidence type="ECO:0000256" key="1">
    <source>
        <dbReference type="SAM" id="MobiDB-lite"/>
    </source>
</evidence>
<dbReference type="AlphaFoldDB" id="A0A0K2GJ03"/>
<evidence type="ECO:0000313" key="2">
    <source>
        <dbReference type="EMBL" id="ALA60617.1"/>
    </source>
</evidence>
<evidence type="ECO:0000313" key="3">
    <source>
        <dbReference type="Proteomes" id="UP000069205"/>
    </source>
</evidence>